<evidence type="ECO:0000256" key="11">
    <source>
        <dbReference type="ARBA" id="ARBA00049375"/>
    </source>
</evidence>
<keyword evidence="10 13" id="KW-0067">ATP-binding</keyword>
<accession>A0A075R140</accession>
<evidence type="ECO:0000256" key="6">
    <source>
        <dbReference type="ARBA" id="ARBA00022679"/>
    </source>
</evidence>
<keyword evidence="13" id="KW-0963">Cytoplasm</keyword>
<comment type="similarity">
    <text evidence="2 13">Belongs to the GHMP kinase family. Homoserine kinase subfamily.</text>
</comment>
<keyword evidence="7 13" id="KW-0791">Threonine biosynthesis</keyword>
<dbReference type="PRINTS" id="PR00958">
    <property type="entry name" value="HOMSERKINASE"/>
</dbReference>
<evidence type="ECO:0000256" key="13">
    <source>
        <dbReference type="HAMAP-Rule" id="MF_00384"/>
    </source>
</evidence>
<dbReference type="PANTHER" id="PTHR20861">
    <property type="entry name" value="HOMOSERINE/4-DIPHOSPHOCYTIDYL-2-C-METHYL-D-ERYTHRITOL KINASE"/>
    <property type="match status" value="1"/>
</dbReference>
<keyword evidence="5 13" id="KW-0028">Amino-acid biosynthesis</keyword>
<dbReference type="GO" id="GO:0005524">
    <property type="term" value="F:ATP binding"/>
    <property type="evidence" value="ECO:0007669"/>
    <property type="project" value="UniProtKB-UniRule"/>
</dbReference>
<reference evidence="16 17" key="1">
    <citation type="journal article" date="2011" name="J. Bacteriol.">
        <title>Genome sequence of Brevibacillus laterosporus LMG 15441, a pathogen of invertebrates.</title>
        <authorList>
            <person name="Djukic M."/>
            <person name="Poehlein A."/>
            <person name="Thurmer A."/>
            <person name="Daniel R."/>
        </authorList>
    </citation>
    <scope>NUCLEOTIDE SEQUENCE [LARGE SCALE GENOMIC DNA]</scope>
    <source>
        <strain evidence="16 17">LMG 15441</strain>
    </source>
</reference>
<comment type="function">
    <text evidence="12 13">Catalyzes the ATP-dependent phosphorylation of L-homoserine to L-homoserine phosphate.</text>
</comment>
<evidence type="ECO:0000256" key="12">
    <source>
        <dbReference type="ARBA" id="ARBA00049954"/>
    </source>
</evidence>
<dbReference type="InterPro" id="IPR014721">
    <property type="entry name" value="Ribsml_uS5_D2-typ_fold_subgr"/>
</dbReference>
<evidence type="ECO:0000256" key="1">
    <source>
        <dbReference type="ARBA" id="ARBA00005015"/>
    </source>
</evidence>
<dbReference type="HOGENOM" id="CLU_041243_0_2_9"/>
<evidence type="ECO:0000256" key="3">
    <source>
        <dbReference type="ARBA" id="ARBA00012078"/>
    </source>
</evidence>
<evidence type="ECO:0000256" key="5">
    <source>
        <dbReference type="ARBA" id="ARBA00022605"/>
    </source>
</evidence>
<dbReference type="eggNOG" id="COG0083">
    <property type="taxonomic scope" value="Bacteria"/>
</dbReference>
<dbReference type="InterPro" id="IPR013750">
    <property type="entry name" value="GHMP_kinase_C_dom"/>
</dbReference>
<evidence type="ECO:0000259" key="15">
    <source>
        <dbReference type="Pfam" id="PF08544"/>
    </source>
</evidence>
<evidence type="ECO:0000259" key="14">
    <source>
        <dbReference type="Pfam" id="PF00288"/>
    </source>
</evidence>
<dbReference type="RefSeq" id="WP_003338368.1">
    <property type="nucleotide sequence ID" value="NZ_CP007806.1"/>
</dbReference>
<evidence type="ECO:0000313" key="17">
    <source>
        <dbReference type="Proteomes" id="UP000005850"/>
    </source>
</evidence>
<name>A0A075R140_BRELA</name>
<dbReference type="NCBIfam" id="TIGR00191">
    <property type="entry name" value="thrB"/>
    <property type="match status" value="1"/>
</dbReference>
<comment type="subcellular location">
    <subcellularLocation>
        <location evidence="13">Cytoplasm</location>
    </subcellularLocation>
</comment>
<keyword evidence="17" id="KW-1185">Reference proteome</keyword>
<evidence type="ECO:0000256" key="7">
    <source>
        <dbReference type="ARBA" id="ARBA00022697"/>
    </source>
</evidence>
<dbReference type="Pfam" id="PF00288">
    <property type="entry name" value="GHMP_kinases_N"/>
    <property type="match status" value="1"/>
</dbReference>
<dbReference type="Gene3D" id="3.30.70.890">
    <property type="entry name" value="GHMP kinase, C-terminal domain"/>
    <property type="match status" value="1"/>
</dbReference>
<evidence type="ECO:0000256" key="9">
    <source>
        <dbReference type="ARBA" id="ARBA00022777"/>
    </source>
</evidence>
<dbReference type="SUPFAM" id="SSF54211">
    <property type="entry name" value="Ribosomal protein S5 domain 2-like"/>
    <property type="match status" value="1"/>
</dbReference>
<dbReference type="EC" id="2.7.1.39" evidence="3 13"/>
<dbReference type="PANTHER" id="PTHR20861:SF1">
    <property type="entry name" value="HOMOSERINE KINASE"/>
    <property type="match status" value="1"/>
</dbReference>
<keyword evidence="8 13" id="KW-0547">Nucleotide-binding</keyword>
<evidence type="ECO:0000256" key="8">
    <source>
        <dbReference type="ARBA" id="ARBA00022741"/>
    </source>
</evidence>
<organism evidence="16 17">
    <name type="scientific">Brevibacillus laterosporus LMG 15441</name>
    <dbReference type="NCBI Taxonomy" id="1042163"/>
    <lineage>
        <taxon>Bacteria</taxon>
        <taxon>Bacillati</taxon>
        <taxon>Bacillota</taxon>
        <taxon>Bacilli</taxon>
        <taxon>Bacillales</taxon>
        <taxon>Paenibacillaceae</taxon>
        <taxon>Brevibacillus</taxon>
    </lineage>
</organism>
<dbReference type="InterPro" id="IPR000870">
    <property type="entry name" value="Homoserine_kinase"/>
</dbReference>
<evidence type="ECO:0000256" key="10">
    <source>
        <dbReference type="ARBA" id="ARBA00022840"/>
    </source>
</evidence>
<feature type="domain" description="GHMP kinase N-terminal" evidence="14">
    <location>
        <begin position="60"/>
        <end position="142"/>
    </location>
</feature>
<dbReference type="HAMAP" id="MF_00384">
    <property type="entry name" value="Homoser_kinase"/>
    <property type="match status" value="1"/>
</dbReference>
<keyword evidence="6 13" id="KW-0808">Transferase</keyword>
<dbReference type="InterPro" id="IPR006204">
    <property type="entry name" value="GHMP_kinase_N_dom"/>
</dbReference>
<proteinExistence type="inferred from homology"/>
<dbReference type="AlphaFoldDB" id="A0A075R140"/>
<dbReference type="STRING" id="1042163.BRLA_c012640"/>
<comment type="catalytic activity">
    <reaction evidence="11 13">
        <text>L-homoserine + ATP = O-phospho-L-homoserine + ADP + H(+)</text>
        <dbReference type="Rhea" id="RHEA:13985"/>
        <dbReference type="ChEBI" id="CHEBI:15378"/>
        <dbReference type="ChEBI" id="CHEBI:30616"/>
        <dbReference type="ChEBI" id="CHEBI:57476"/>
        <dbReference type="ChEBI" id="CHEBI:57590"/>
        <dbReference type="ChEBI" id="CHEBI:456216"/>
        <dbReference type="EC" id="2.7.1.39"/>
    </reaction>
</comment>
<feature type="binding site" evidence="13">
    <location>
        <begin position="89"/>
        <end position="99"/>
    </location>
    <ligand>
        <name>ATP</name>
        <dbReference type="ChEBI" id="CHEBI:30616"/>
    </ligand>
</feature>
<dbReference type="Gene3D" id="3.30.230.10">
    <property type="match status" value="1"/>
</dbReference>
<dbReference type="EMBL" id="CP007806">
    <property type="protein sequence ID" value="AIG25604.1"/>
    <property type="molecule type" value="Genomic_DNA"/>
</dbReference>
<dbReference type="Pfam" id="PF08544">
    <property type="entry name" value="GHMP_kinases_C"/>
    <property type="match status" value="1"/>
</dbReference>
<evidence type="ECO:0000313" key="16">
    <source>
        <dbReference type="EMBL" id="AIG25604.1"/>
    </source>
</evidence>
<evidence type="ECO:0000256" key="2">
    <source>
        <dbReference type="ARBA" id="ARBA00007370"/>
    </source>
</evidence>
<keyword evidence="9 13" id="KW-0418">Kinase</keyword>
<dbReference type="InterPro" id="IPR006203">
    <property type="entry name" value="GHMP_knse_ATP-bd_CS"/>
</dbReference>
<dbReference type="KEGG" id="blr:BRLA_c012640"/>
<dbReference type="InterPro" id="IPR020568">
    <property type="entry name" value="Ribosomal_Su5_D2-typ_SF"/>
</dbReference>
<dbReference type="NCBIfam" id="NF002288">
    <property type="entry name" value="PRK01212.1-4"/>
    <property type="match status" value="1"/>
</dbReference>
<dbReference type="GO" id="GO:0009088">
    <property type="term" value="P:threonine biosynthetic process"/>
    <property type="evidence" value="ECO:0007669"/>
    <property type="project" value="UniProtKB-UniRule"/>
</dbReference>
<dbReference type="InterPro" id="IPR036554">
    <property type="entry name" value="GHMP_kinase_C_sf"/>
</dbReference>
<evidence type="ECO:0000256" key="4">
    <source>
        <dbReference type="ARBA" id="ARBA00017858"/>
    </source>
</evidence>
<comment type="pathway">
    <text evidence="1 13">Amino-acid biosynthesis; L-threonine biosynthesis; L-threonine from L-aspartate: step 4/5.</text>
</comment>
<dbReference type="PROSITE" id="PS00627">
    <property type="entry name" value="GHMP_KINASES_ATP"/>
    <property type="match status" value="1"/>
</dbReference>
<dbReference type="SUPFAM" id="SSF55060">
    <property type="entry name" value="GHMP Kinase, C-terminal domain"/>
    <property type="match status" value="1"/>
</dbReference>
<dbReference type="GO" id="GO:0004413">
    <property type="term" value="F:homoserine kinase activity"/>
    <property type="evidence" value="ECO:0007669"/>
    <property type="project" value="UniProtKB-UniRule"/>
</dbReference>
<dbReference type="GO" id="GO:0005737">
    <property type="term" value="C:cytoplasm"/>
    <property type="evidence" value="ECO:0007669"/>
    <property type="project" value="UniProtKB-SubCell"/>
</dbReference>
<feature type="domain" description="GHMP kinase C-terminal" evidence="15">
    <location>
        <begin position="207"/>
        <end position="281"/>
    </location>
</feature>
<dbReference type="Proteomes" id="UP000005850">
    <property type="component" value="Chromosome"/>
</dbReference>
<gene>
    <name evidence="13" type="primary">thrB</name>
    <name evidence="16" type="ORF">BRLA_c012640</name>
</gene>
<sequence length="312" mass="33793">MSIQKVTVRVPASTANLGAGFDTIGLAFQLYTTITMSIARQTTIRLVGPELASLPQDKTNLLYEVAAFLFEKASLPIPELFIEVETEVPLTRGLGSSAAAVVGALIAANVLAGKPFTDGQLFTFASRWEGHPDNVGASQFGGLIISALPDNEAEQVPYAKFSVPERLKTLVVIPDFELSTHQARKALPDQYSREDAVYNISRASLLVAAFAQDRLDLLATAMQDRLHQPYRTALVPGLSEIVEKAQDYGALGAALSGAGPTILCFFEHDQAEQRLLQFIEQVMQKNQLSYSTMVLFPDDNGAIIDTSPVYTA</sequence>
<protein>
    <recommendedName>
        <fullName evidence="4 13">Homoserine kinase</fullName>
        <shortName evidence="13">HK</shortName>
        <shortName evidence="13">HSK</shortName>
        <ecNumber evidence="3 13">2.7.1.39</ecNumber>
    </recommendedName>
</protein>
<dbReference type="UniPathway" id="UPA00050">
    <property type="reaction ID" value="UER00064"/>
</dbReference>
<dbReference type="PIRSF" id="PIRSF000676">
    <property type="entry name" value="Homoser_kin"/>
    <property type="match status" value="1"/>
</dbReference>